<dbReference type="Proteomes" id="UP000008075">
    <property type="component" value="Chromosome"/>
</dbReference>
<evidence type="ECO:0000256" key="1">
    <source>
        <dbReference type="ARBA" id="ARBA00009964"/>
    </source>
</evidence>
<organism evidence="2 3">
    <name type="scientific">Xenorhabdus nematophila (strain ATCC 19061 / DSM 3370 / CCUG 14189 / LMG 1036 / NCIMB 9965 / AN6)</name>
    <dbReference type="NCBI Taxonomy" id="406817"/>
    <lineage>
        <taxon>Bacteria</taxon>
        <taxon>Pseudomonadati</taxon>
        <taxon>Pseudomonadota</taxon>
        <taxon>Gammaproteobacteria</taxon>
        <taxon>Enterobacterales</taxon>
        <taxon>Morganellaceae</taxon>
        <taxon>Xenorhabdus</taxon>
    </lineage>
</organism>
<dbReference type="SUPFAM" id="SSF46689">
    <property type="entry name" value="Homeodomain-like"/>
    <property type="match status" value="1"/>
</dbReference>
<gene>
    <name evidence="2" type="ordered locus">XNC1_3715</name>
</gene>
<dbReference type="Pfam" id="PF01527">
    <property type="entry name" value="HTH_Tnp_1"/>
    <property type="match status" value="1"/>
</dbReference>
<reference evidence="2 3" key="1">
    <citation type="journal article" date="2011" name="PLoS ONE">
        <title>The entomopathogenic bacterial endosymbionts xenorhabdus and photorhabdus: convergent lifestyles from divergent genomes.</title>
        <authorList>
            <person name="Chaston J.M."/>
            <person name="Suen G."/>
            <person name="Tucker S.L."/>
            <person name="Andersen A.W."/>
            <person name="Bhasin A."/>
            <person name="Bode E."/>
            <person name="Bode H.B."/>
            <person name="Brachmann A.O."/>
            <person name="Cowles C.E."/>
            <person name="Cowles K.N."/>
            <person name="Darby C."/>
            <person name="de Leon L."/>
            <person name="Drace K."/>
            <person name="Du Z."/>
            <person name="Givaudan A."/>
            <person name="Herbert Tran E.E."/>
            <person name="Jewell K.A."/>
            <person name="Knack J.J."/>
            <person name="Krasomil-Osterfeld K.C."/>
            <person name="Kukor R."/>
            <person name="Lanois A."/>
            <person name="Latreille P."/>
            <person name="Leimgruber N.K."/>
            <person name="Lipke C.M."/>
            <person name="Liu R."/>
            <person name="Lu X."/>
            <person name="Martens E.C."/>
            <person name="Marri P.R."/>
            <person name="Medigue C."/>
            <person name="Menard M.L."/>
            <person name="Miller N.M."/>
            <person name="Morales-Soto N."/>
            <person name="Norton S."/>
            <person name="Ogier J.C."/>
            <person name="Orchard S.S."/>
            <person name="Park D."/>
            <person name="Park Y."/>
            <person name="Qurollo B.A."/>
            <person name="Sugar D.R."/>
            <person name="Richards G.R."/>
            <person name="Rouy Z."/>
            <person name="Slominski B."/>
            <person name="Slominski K."/>
            <person name="Snyder H."/>
            <person name="Tjaden B.C."/>
            <person name="van der Hoeven R."/>
            <person name="Welch R.D."/>
            <person name="Wheeler C."/>
            <person name="Xiang B."/>
            <person name="Barbazuk B."/>
            <person name="Gaudriault S."/>
            <person name="Goodner B."/>
            <person name="Slater S.C."/>
            <person name="Forst S."/>
            <person name="Goldman B.S."/>
            <person name="Goodrich-Blair H."/>
        </authorList>
    </citation>
    <scope>NUCLEOTIDE SEQUENCE [LARGE SCALE GENOMIC DNA]</scope>
    <source>
        <strain evidence="3">ATCC 19061 / DSM 3370 / CCUG 14189 / LMG 1036 / NCIMB 9965 / AN6</strain>
    </source>
</reference>
<protein>
    <submittedName>
        <fullName evidence="2">Transposase</fullName>
    </submittedName>
</protein>
<dbReference type="GO" id="GO:0006313">
    <property type="term" value="P:DNA transposition"/>
    <property type="evidence" value="ECO:0007669"/>
    <property type="project" value="InterPro"/>
</dbReference>
<dbReference type="GO" id="GO:0003677">
    <property type="term" value="F:DNA binding"/>
    <property type="evidence" value="ECO:0007669"/>
    <property type="project" value="InterPro"/>
</dbReference>
<dbReference type="GeneID" id="24904487"/>
<name>D3VAX1_XENNA</name>
<dbReference type="RefSeq" id="WP_013185250.1">
    <property type="nucleotide sequence ID" value="NC_014228.1"/>
</dbReference>
<dbReference type="GO" id="GO:0004803">
    <property type="term" value="F:transposase activity"/>
    <property type="evidence" value="ECO:0007669"/>
    <property type="project" value="InterPro"/>
</dbReference>
<dbReference type="AlphaFoldDB" id="D3VAX1"/>
<evidence type="ECO:0000313" key="3">
    <source>
        <dbReference type="Proteomes" id="UP000008075"/>
    </source>
</evidence>
<dbReference type="KEGG" id="xne:XNC1_3715"/>
<proteinExistence type="inferred from homology"/>
<dbReference type="HOGENOM" id="CLU_2319431_0_0_6"/>
<sequence length="99" mass="12012">MKIYSIKFKVSIQRKLLPPHNLSIPYLAKKEGISKSTLYQWRKEASVLNSTYVIKQLQQEIRHLKRKLAYREKTLSERLSRSEMWKILKIIFIIFFRML</sequence>
<accession>D3VAX1</accession>
<comment type="similarity">
    <text evidence="1">Belongs to the transposase 8 family.</text>
</comment>
<dbReference type="InterPro" id="IPR002514">
    <property type="entry name" value="Transposase_8"/>
</dbReference>
<dbReference type="EMBL" id="FN667742">
    <property type="protein sequence ID" value="CBJ91746.1"/>
    <property type="molecule type" value="Genomic_DNA"/>
</dbReference>
<evidence type="ECO:0000313" key="2">
    <source>
        <dbReference type="EMBL" id="CBJ91746.1"/>
    </source>
</evidence>
<keyword evidence="3" id="KW-1185">Reference proteome</keyword>
<dbReference type="InterPro" id="IPR009057">
    <property type="entry name" value="Homeodomain-like_sf"/>
</dbReference>